<keyword evidence="1" id="KW-0479">Metal-binding</keyword>
<protein>
    <recommendedName>
        <fullName evidence="7">Xylanolytic transcriptional activator regulatory domain-containing protein</fullName>
    </recommendedName>
</protein>
<dbReference type="GO" id="GO:0000978">
    <property type="term" value="F:RNA polymerase II cis-regulatory region sequence-specific DNA binding"/>
    <property type="evidence" value="ECO:0007669"/>
    <property type="project" value="TreeGrafter"/>
</dbReference>
<dbReference type="Pfam" id="PF04082">
    <property type="entry name" value="Fungal_trans"/>
    <property type="match status" value="1"/>
</dbReference>
<feature type="domain" description="Xylanolytic transcriptional activator regulatory" evidence="7">
    <location>
        <begin position="183"/>
        <end position="257"/>
    </location>
</feature>
<reference evidence="8" key="2">
    <citation type="journal article" date="2023" name="IMA Fungus">
        <title>Comparative genomic study of the Penicillium genus elucidates a diverse pangenome and 15 lateral gene transfer events.</title>
        <authorList>
            <person name="Petersen C."/>
            <person name="Sorensen T."/>
            <person name="Nielsen M.R."/>
            <person name="Sondergaard T.E."/>
            <person name="Sorensen J.L."/>
            <person name="Fitzpatrick D.A."/>
            <person name="Frisvad J.C."/>
            <person name="Nielsen K.L."/>
        </authorList>
    </citation>
    <scope>NUCLEOTIDE SEQUENCE</scope>
    <source>
        <strain evidence="8">IBT 21917</strain>
    </source>
</reference>
<keyword evidence="6" id="KW-0539">Nucleus</keyword>
<evidence type="ECO:0000256" key="4">
    <source>
        <dbReference type="ARBA" id="ARBA00023125"/>
    </source>
</evidence>
<proteinExistence type="predicted"/>
<organism evidence="8 9">
    <name type="scientific">Penicillium capsulatum</name>
    <dbReference type="NCBI Taxonomy" id="69766"/>
    <lineage>
        <taxon>Eukaryota</taxon>
        <taxon>Fungi</taxon>
        <taxon>Dikarya</taxon>
        <taxon>Ascomycota</taxon>
        <taxon>Pezizomycotina</taxon>
        <taxon>Eurotiomycetes</taxon>
        <taxon>Eurotiomycetidae</taxon>
        <taxon>Eurotiales</taxon>
        <taxon>Aspergillaceae</taxon>
        <taxon>Penicillium</taxon>
    </lineage>
</organism>
<keyword evidence="3" id="KW-0805">Transcription regulation</keyword>
<dbReference type="InterPro" id="IPR051430">
    <property type="entry name" value="Fungal_TF_Env_Response"/>
</dbReference>
<keyword evidence="9" id="KW-1185">Reference proteome</keyword>
<dbReference type="Proteomes" id="UP001146351">
    <property type="component" value="Unassembled WGS sequence"/>
</dbReference>
<evidence type="ECO:0000256" key="5">
    <source>
        <dbReference type="ARBA" id="ARBA00023163"/>
    </source>
</evidence>
<evidence type="ECO:0000256" key="2">
    <source>
        <dbReference type="ARBA" id="ARBA00022833"/>
    </source>
</evidence>
<keyword evidence="5" id="KW-0804">Transcription</keyword>
<name>A0A9W9LDF1_9EURO</name>
<comment type="caution">
    <text evidence="8">The sequence shown here is derived from an EMBL/GenBank/DDBJ whole genome shotgun (WGS) entry which is preliminary data.</text>
</comment>
<dbReference type="SMART" id="SM00906">
    <property type="entry name" value="Fungal_trans"/>
    <property type="match status" value="1"/>
</dbReference>
<dbReference type="GO" id="GO:0008270">
    <property type="term" value="F:zinc ion binding"/>
    <property type="evidence" value="ECO:0007669"/>
    <property type="project" value="InterPro"/>
</dbReference>
<dbReference type="PANTHER" id="PTHR31944">
    <property type="entry name" value="HEME-RESPONSIVE ZINC FINGER TRANSCRIPTION FACTOR HAP1"/>
    <property type="match status" value="1"/>
</dbReference>
<evidence type="ECO:0000313" key="8">
    <source>
        <dbReference type="EMBL" id="KAJ5151656.1"/>
    </source>
</evidence>
<keyword evidence="2" id="KW-0862">Zinc</keyword>
<gene>
    <name evidence="8" type="ORF">N7492_009951</name>
</gene>
<evidence type="ECO:0000256" key="3">
    <source>
        <dbReference type="ARBA" id="ARBA00023015"/>
    </source>
</evidence>
<dbReference type="GO" id="GO:0001228">
    <property type="term" value="F:DNA-binding transcription activator activity, RNA polymerase II-specific"/>
    <property type="evidence" value="ECO:0007669"/>
    <property type="project" value="TreeGrafter"/>
</dbReference>
<dbReference type="PANTHER" id="PTHR31944:SF131">
    <property type="entry name" value="HEME-RESPONSIVE ZINC FINGER TRANSCRIPTION FACTOR HAP1"/>
    <property type="match status" value="1"/>
</dbReference>
<evidence type="ECO:0000259" key="7">
    <source>
        <dbReference type="SMART" id="SM00906"/>
    </source>
</evidence>
<dbReference type="GO" id="GO:0005634">
    <property type="term" value="C:nucleus"/>
    <property type="evidence" value="ECO:0007669"/>
    <property type="project" value="TreeGrafter"/>
</dbReference>
<dbReference type="AlphaFoldDB" id="A0A9W9LDF1"/>
<keyword evidence="4" id="KW-0238">DNA-binding</keyword>
<sequence>MHKTRLFGQSHWMNGIAQFLDILEMIEPYTQADSKMIRDLQRCKYLGKMIKSQRTPPWPTVPTTDLPPKELADTLVDIYLRTIESVYRTLHIPTFRRDYEAIWGVNTAPDMAFVIQIKLVMAIGASIYDDNFSLRALATRWVYEAQSWVSEPQFKRRLDVQFLQTNILLLLAREIVGVDGGLIWIAAGQLIRLATYMGFHRDPVYLPKRTTFICEMRRRIWNTVIEIALQTSMESGGPPLLGLEDFDTQPPGNLDDEQIMTEDPMPRSDETLTEMSIALALRRMFPLRLVIARVLNGIGAPTPYGEIIRIDEELRRLYKTTCRNFQAQNTGNTNTPSLFQTSLLDYLVRRYLMALHMPFFALALQETAYAFSRRVIVDTAMRIRYLIYPPSKISSFIPGDPMPTGQDLARLAKCGSAPFRTCSTQSCFLIASELKAQLQEEEGPGPVPLRQDLLSALDDAKGWALGCLEVGETNTKGYLFLSLVAMQIDGLRRGLAKDQIAELLAKTAEDAQARALVVMEEKAAEVQGTDMNLENMGGIPDESIPNLMGDWDFMMPDTHFYFGDSDTINWVNTVL</sequence>
<dbReference type="CDD" id="cd12148">
    <property type="entry name" value="fungal_TF_MHR"/>
    <property type="match status" value="1"/>
</dbReference>
<dbReference type="OrthoDB" id="4337792at2759"/>
<evidence type="ECO:0000256" key="1">
    <source>
        <dbReference type="ARBA" id="ARBA00022723"/>
    </source>
</evidence>
<evidence type="ECO:0000256" key="6">
    <source>
        <dbReference type="ARBA" id="ARBA00023242"/>
    </source>
</evidence>
<accession>A0A9W9LDF1</accession>
<dbReference type="InterPro" id="IPR007219">
    <property type="entry name" value="XnlR_reg_dom"/>
</dbReference>
<dbReference type="GO" id="GO:0006351">
    <property type="term" value="P:DNA-templated transcription"/>
    <property type="evidence" value="ECO:0007669"/>
    <property type="project" value="InterPro"/>
</dbReference>
<evidence type="ECO:0000313" key="9">
    <source>
        <dbReference type="Proteomes" id="UP001146351"/>
    </source>
</evidence>
<dbReference type="EMBL" id="JAPQKO010000008">
    <property type="protein sequence ID" value="KAJ5151656.1"/>
    <property type="molecule type" value="Genomic_DNA"/>
</dbReference>
<reference evidence="8" key="1">
    <citation type="submission" date="2022-11" db="EMBL/GenBank/DDBJ databases">
        <authorList>
            <person name="Petersen C."/>
        </authorList>
    </citation>
    <scope>NUCLEOTIDE SEQUENCE</scope>
    <source>
        <strain evidence="8">IBT 21917</strain>
    </source>
</reference>